<protein>
    <recommendedName>
        <fullName evidence="3">Glycosyltransferase</fullName>
    </recommendedName>
</protein>
<dbReference type="GO" id="GO:0000030">
    <property type="term" value="F:mannosyltransferase activity"/>
    <property type="evidence" value="ECO:0007669"/>
    <property type="project" value="TreeGrafter"/>
</dbReference>
<keyword evidence="1" id="KW-0808">Transferase</keyword>
<name>A0A6C0D8W5_9ZZZZ</name>
<dbReference type="Gene3D" id="3.90.550.20">
    <property type="match status" value="1"/>
</dbReference>
<dbReference type="EMBL" id="MN739554">
    <property type="protein sequence ID" value="QHT12957.1"/>
    <property type="molecule type" value="Genomic_DNA"/>
</dbReference>
<reference evidence="2" key="1">
    <citation type="journal article" date="2020" name="Nature">
        <title>Giant virus diversity and host interactions through global metagenomics.</title>
        <authorList>
            <person name="Schulz F."/>
            <person name="Roux S."/>
            <person name="Paez-Espino D."/>
            <person name="Jungbluth S."/>
            <person name="Walsh D.A."/>
            <person name="Denef V.J."/>
            <person name="McMahon K.D."/>
            <person name="Konstantinidis K.T."/>
            <person name="Eloe-Fadrosh E.A."/>
            <person name="Kyrpides N.C."/>
            <person name="Woyke T."/>
        </authorList>
    </citation>
    <scope>NUCLEOTIDE SEQUENCE</scope>
    <source>
        <strain evidence="2">GVMAG-M-3300023174-130</strain>
    </source>
</reference>
<dbReference type="Pfam" id="PF04488">
    <property type="entry name" value="Gly_transf_sug"/>
    <property type="match status" value="1"/>
</dbReference>
<dbReference type="SUPFAM" id="SSF53448">
    <property type="entry name" value="Nucleotide-diphospho-sugar transferases"/>
    <property type="match status" value="1"/>
</dbReference>
<dbReference type="PANTHER" id="PTHR32385">
    <property type="entry name" value="MANNOSYL PHOSPHORYLINOSITOL CERAMIDE SYNTHASE"/>
    <property type="match status" value="1"/>
</dbReference>
<dbReference type="PANTHER" id="PTHR32385:SF15">
    <property type="entry name" value="INOSITOL PHOSPHOCERAMIDE MANNOSYLTRANSFERASE 1"/>
    <property type="match status" value="1"/>
</dbReference>
<dbReference type="GO" id="GO:0016020">
    <property type="term" value="C:membrane"/>
    <property type="evidence" value="ECO:0007669"/>
    <property type="project" value="GOC"/>
</dbReference>
<accession>A0A6C0D8W5</accession>
<proteinExistence type="predicted"/>
<dbReference type="InterPro" id="IPR029044">
    <property type="entry name" value="Nucleotide-diphossugar_trans"/>
</dbReference>
<dbReference type="InterPro" id="IPR007577">
    <property type="entry name" value="GlycoTrfase_DXD_sugar-bd_CS"/>
</dbReference>
<organism evidence="2">
    <name type="scientific">viral metagenome</name>
    <dbReference type="NCBI Taxonomy" id="1070528"/>
    <lineage>
        <taxon>unclassified sequences</taxon>
        <taxon>metagenomes</taxon>
        <taxon>organismal metagenomes</taxon>
    </lineage>
</organism>
<evidence type="ECO:0000313" key="2">
    <source>
        <dbReference type="EMBL" id="QHT12957.1"/>
    </source>
</evidence>
<dbReference type="AlphaFoldDB" id="A0A6C0D8W5"/>
<sequence>MMNLLNDNNISVDYIKTNSKNRQNLVKLQLTRIQHYKASKKSEYNSIIPLKIYQTWHTKNLPTKMKESVEKIKKRHPKFEHFLFDDDDCRNFIKDNFDVAVLSAFDRLVPGAYKADLWRYCVLYKNGGIYLDIKYDCINSFRFIELTEKEHWVFDINGTDIYNALICVAPKNEILLKCIFQIIYNVNHNYYGNSCVDPTGPGLVGKFMTDIQRRKIELTHIWNRPTGDKFILYKNVSILKMYNGYYDEQNVNAKVGHYSSLWSQRKIYN</sequence>
<evidence type="ECO:0008006" key="3">
    <source>
        <dbReference type="Google" id="ProtNLM"/>
    </source>
</evidence>
<evidence type="ECO:0000256" key="1">
    <source>
        <dbReference type="ARBA" id="ARBA00022679"/>
    </source>
</evidence>
<dbReference type="InterPro" id="IPR051706">
    <property type="entry name" value="Glycosyltransferase_domain"/>
</dbReference>
<dbReference type="GO" id="GO:0051999">
    <property type="term" value="P:mannosyl-inositol phosphorylceramide biosynthetic process"/>
    <property type="evidence" value="ECO:0007669"/>
    <property type="project" value="TreeGrafter"/>
</dbReference>